<evidence type="ECO:0000256" key="5">
    <source>
        <dbReference type="ARBA" id="ARBA00022490"/>
    </source>
</evidence>
<evidence type="ECO:0000256" key="11">
    <source>
        <dbReference type="ARBA" id="ARBA00023284"/>
    </source>
</evidence>
<dbReference type="InterPro" id="IPR012999">
    <property type="entry name" value="Pyr_OxRdtase_I_AS"/>
</dbReference>
<dbReference type="PANTHER" id="PTHR22912:SF217">
    <property type="entry name" value="DIHYDROLIPOYL DEHYDROGENASE"/>
    <property type="match status" value="1"/>
</dbReference>
<evidence type="ECO:0000313" key="20">
    <source>
        <dbReference type="Proteomes" id="UP000465601"/>
    </source>
</evidence>
<feature type="domain" description="FAD/NAD(P)-binding" evidence="18">
    <location>
        <begin position="4"/>
        <end position="320"/>
    </location>
</feature>
<feature type="binding site" evidence="14">
    <location>
        <begin position="181"/>
        <end position="188"/>
    </location>
    <ligand>
        <name>NAD(+)</name>
        <dbReference type="ChEBI" id="CHEBI:57540"/>
    </ligand>
</feature>
<evidence type="ECO:0000256" key="8">
    <source>
        <dbReference type="ARBA" id="ARBA00023002"/>
    </source>
</evidence>
<keyword evidence="11 16" id="KW-0676">Redox-active center</keyword>
<evidence type="ECO:0000256" key="9">
    <source>
        <dbReference type="ARBA" id="ARBA00023027"/>
    </source>
</evidence>
<evidence type="ECO:0000256" key="10">
    <source>
        <dbReference type="ARBA" id="ARBA00023157"/>
    </source>
</evidence>
<dbReference type="PROSITE" id="PS00076">
    <property type="entry name" value="PYRIDINE_REDOX_1"/>
    <property type="match status" value="1"/>
</dbReference>
<feature type="disulfide bond" description="Redox-active" evidence="15">
    <location>
        <begin position="41"/>
        <end position="46"/>
    </location>
</feature>
<comment type="caution">
    <text evidence="19">The sequence shown here is derived from an EMBL/GenBank/DDBJ whole genome shotgun (WGS) entry which is preliminary data.</text>
</comment>
<reference evidence="19 20" key="1">
    <citation type="submission" date="2019-10" db="EMBL/GenBank/DDBJ databases">
        <title>Alkaliphilus serpentinus sp. nov. and Alkaliphilus pronyensis sp. nov., two novel anaerobic alkaliphilic species isolated from the serpentinized-hosted hydrothermal field of the Prony Bay (New Caledonia).</title>
        <authorList>
            <person name="Postec A."/>
        </authorList>
    </citation>
    <scope>NUCLEOTIDE SEQUENCE [LARGE SCALE GENOMIC DNA]</scope>
    <source>
        <strain evidence="19 20">LacT</strain>
    </source>
</reference>
<evidence type="ECO:0000259" key="18">
    <source>
        <dbReference type="Pfam" id="PF07992"/>
    </source>
</evidence>
<dbReference type="InterPro" id="IPR036188">
    <property type="entry name" value="FAD/NAD-bd_sf"/>
</dbReference>
<dbReference type="GO" id="GO:0005737">
    <property type="term" value="C:cytoplasm"/>
    <property type="evidence" value="ECO:0007669"/>
    <property type="project" value="UniProtKB-SubCell"/>
</dbReference>
<protein>
    <recommendedName>
        <fullName evidence="4 16">Dihydrolipoyl dehydrogenase</fullName>
        <ecNumber evidence="3 16">1.8.1.4</ecNumber>
    </recommendedName>
</protein>
<evidence type="ECO:0000256" key="1">
    <source>
        <dbReference type="ARBA" id="ARBA00004496"/>
    </source>
</evidence>
<dbReference type="EMBL" id="WBZB01000033">
    <property type="protein sequence ID" value="KAB3529299.1"/>
    <property type="molecule type" value="Genomic_DNA"/>
</dbReference>
<feature type="active site" description="Proton acceptor" evidence="13">
    <location>
        <position position="437"/>
    </location>
</feature>
<name>A0A833HNF2_9FIRM</name>
<evidence type="ECO:0000256" key="7">
    <source>
        <dbReference type="ARBA" id="ARBA00022827"/>
    </source>
</evidence>
<dbReference type="PRINTS" id="PR00368">
    <property type="entry name" value="FADPNR"/>
</dbReference>
<gene>
    <name evidence="19" type="primary">lpdA</name>
    <name evidence="19" type="ORF">F8153_09345</name>
</gene>
<feature type="binding site" evidence="14">
    <location>
        <position position="305"/>
    </location>
    <ligand>
        <name>NAD(+)</name>
        <dbReference type="ChEBI" id="CHEBI:57540"/>
    </ligand>
</feature>
<feature type="binding site" evidence="14">
    <location>
        <position position="116"/>
    </location>
    <ligand>
        <name>FAD</name>
        <dbReference type="ChEBI" id="CHEBI:57692"/>
    </ligand>
</feature>
<dbReference type="RefSeq" id="WP_151866091.1">
    <property type="nucleotide sequence ID" value="NZ_WBZB01000033.1"/>
</dbReference>
<evidence type="ECO:0000256" key="3">
    <source>
        <dbReference type="ARBA" id="ARBA00012608"/>
    </source>
</evidence>
<dbReference type="SUPFAM" id="SSF51905">
    <property type="entry name" value="FAD/NAD(P)-binding domain"/>
    <property type="match status" value="1"/>
</dbReference>
<keyword evidence="10" id="KW-1015">Disulfide bond</keyword>
<keyword evidence="8 16" id="KW-0560">Oxidoreductase</keyword>
<evidence type="ECO:0000256" key="2">
    <source>
        <dbReference type="ARBA" id="ARBA00007532"/>
    </source>
</evidence>
<evidence type="ECO:0000256" key="6">
    <source>
        <dbReference type="ARBA" id="ARBA00022630"/>
    </source>
</evidence>
<dbReference type="SUPFAM" id="SSF55424">
    <property type="entry name" value="FAD/NAD-linked reductases, dimerisation (C-terminal) domain"/>
    <property type="match status" value="1"/>
</dbReference>
<dbReference type="Pfam" id="PF07992">
    <property type="entry name" value="Pyr_redox_2"/>
    <property type="match status" value="1"/>
</dbReference>
<organism evidence="19 20">
    <name type="scientific">Alkaliphilus serpentinus</name>
    <dbReference type="NCBI Taxonomy" id="1482731"/>
    <lineage>
        <taxon>Bacteria</taxon>
        <taxon>Bacillati</taxon>
        <taxon>Bacillota</taxon>
        <taxon>Clostridia</taxon>
        <taxon>Peptostreptococcales</taxon>
        <taxon>Natronincolaceae</taxon>
        <taxon>Alkaliphilus</taxon>
    </lineage>
</organism>
<dbReference type="InterPro" id="IPR004099">
    <property type="entry name" value="Pyr_nucl-diS_OxRdtase_dimer"/>
</dbReference>
<dbReference type="Gene3D" id="3.30.390.30">
    <property type="match status" value="1"/>
</dbReference>
<comment type="miscellaneous">
    <text evidence="16">The active site is a redox-active disulfide bond.</text>
</comment>
<keyword evidence="5" id="KW-0963">Cytoplasm</keyword>
<dbReference type="EC" id="1.8.1.4" evidence="3 16"/>
<feature type="domain" description="Pyridine nucleotide-disulphide oxidoreductase dimerisation" evidence="17">
    <location>
        <begin position="339"/>
        <end position="448"/>
    </location>
</feature>
<keyword evidence="6 16" id="KW-0285">Flavoprotein</keyword>
<feature type="binding site" evidence="14">
    <location>
        <position position="50"/>
    </location>
    <ligand>
        <name>FAD</name>
        <dbReference type="ChEBI" id="CHEBI:57692"/>
    </ligand>
</feature>
<dbReference type="InterPro" id="IPR001100">
    <property type="entry name" value="Pyr_nuc-diS_OxRdtase"/>
</dbReference>
<evidence type="ECO:0000256" key="4">
    <source>
        <dbReference type="ARBA" id="ARBA00016961"/>
    </source>
</evidence>
<feature type="binding site" evidence="14">
    <location>
        <position position="267"/>
    </location>
    <ligand>
        <name>NAD(+)</name>
        <dbReference type="ChEBI" id="CHEBI:57540"/>
    </ligand>
</feature>
<dbReference type="Pfam" id="PF02852">
    <property type="entry name" value="Pyr_redox_dim"/>
    <property type="match status" value="1"/>
</dbReference>
<evidence type="ECO:0000313" key="19">
    <source>
        <dbReference type="EMBL" id="KAB3529299.1"/>
    </source>
</evidence>
<evidence type="ECO:0000256" key="15">
    <source>
        <dbReference type="PIRSR" id="PIRSR000350-4"/>
    </source>
</evidence>
<dbReference type="Proteomes" id="UP000465601">
    <property type="component" value="Unassembled WGS sequence"/>
</dbReference>
<dbReference type="NCBIfam" id="TIGR01350">
    <property type="entry name" value="lipoamide_DH"/>
    <property type="match status" value="1"/>
</dbReference>
<dbReference type="GO" id="GO:0050660">
    <property type="term" value="F:flavin adenine dinucleotide binding"/>
    <property type="evidence" value="ECO:0007669"/>
    <property type="project" value="InterPro"/>
</dbReference>
<dbReference type="PIRSF" id="PIRSF000350">
    <property type="entry name" value="Mercury_reductase_MerA"/>
    <property type="match status" value="1"/>
</dbReference>
<evidence type="ECO:0000256" key="12">
    <source>
        <dbReference type="ARBA" id="ARBA00049187"/>
    </source>
</evidence>
<dbReference type="PRINTS" id="PR00411">
    <property type="entry name" value="PNDRDTASEI"/>
</dbReference>
<evidence type="ECO:0000256" key="14">
    <source>
        <dbReference type="PIRSR" id="PIRSR000350-3"/>
    </source>
</evidence>
<keyword evidence="20" id="KW-1185">Reference proteome</keyword>
<keyword evidence="14" id="KW-0547">Nucleotide-binding</keyword>
<dbReference type="Gene3D" id="3.50.50.60">
    <property type="entry name" value="FAD/NAD(P)-binding domain"/>
    <property type="match status" value="2"/>
</dbReference>
<sequence>MKDYDIVVLGGGPGGYVAAIKGAQMGAKTALIEKGEVGGVCLNWGCIPTKALLKSAKIYEDMLESEKFGIELKDKSMVTINWPQMLQRKDKVVKQLTGGVKNLLKSNGVDLYQGKGRVIDKETLEVHGETLKTKNLIIATGATPFFPDIKGLKEAFEEGMVVTSKEILELEELPKKLVILGGGVISTEFAILFNTLGVEVSIVQRSAGILGSIDKDIRENMARIMKRKGIKFHFNSSIKSINKNQVAIESNGKEMVLEGDRILLSLGNRANVEELQHLALEMDKKGIVTNEKMETNVKGVYAIGDVNGKYNLAHVASAEGIVAVENIMGKEASINYNKVPSCIYGFPEVGTAGLTEEEALERGHEILTSTFPVAANGKALAEGESDGFVKIVADKKYGEVLGIHILAAHATDMIAEAVTTMELEGTVHELAKAIHPHPTLSEIVMEAAHGAVDKPIHIFKK</sequence>
<dbReference type="AlphaFoldDB" id="A0A833HNF2"/>
<evidence type="ECO:0000259" key="17">
    <source>
        <dbReference type="Pfam" id="PF02852"/>
    </source>
</evidence>
<evidence type="ECO:0000256" key="16">
    <source>
        <dbReference type="RuleBase" id="RU003692"/>
    </source>
</evidence>
<dbReference type="InterPro" id="IPR006258">
    <property type="entry name" value="Lipoamide_DH"/>
</dbReference>
<dbReference type="GO" id="GO:0006103">
    <property type="term" value="P:2-oxoglutarate metabolic process"/>
    <property type="evidence" value="ECO:0007669"/>
    <property type="project" value="TreeGrafter"/>
</dbReference>
<comment type="cofactor">
    <cofactor evidence="14 16">
        <name>FAD</name>
        <dbReference type="ChEBI" id="CHEBI:57692"/>
    </cofactor>
    <text evidence="14 16">Binds 1 FAD per subunit.</text>
</comment>
<evidence type="ECO:0000256" key="13">
    <source>
        <dbReference type="PIRSR" id="PIRSR000350-2"/>
    </source>
</evidence>
<comment type="subcellular location">
    <subcellularLocation>
        <location evidence="1">Cytoplasm</location>
    </subcellularLocation>
</comment>
<dbReference type="GO" id="GO:0004148">
    <property type="term" value="F:dihydrolipoyl dehydrogenase (NADH) activity"/>
    <property type="evidence" value="ECO:0007669"/>
    <property type="project" value="UniProtKB-EC"/>
</dbReference>
<dbReference type="InterPro" id="IPR016156">
    <property type="entry name" value="FAD/NAD-linked_Rdtase_dimer_sf"/>
</dbReference>
<keyword evidence="7 14" id="KW-0274">FAD</keyword>
<comment type="similarity">
    <text evidence="2 16">Belongs to the class-I pyridine nucleotide-disulfide oxidoreductase family.</text>
</comment>
<dbReference type="FunFam" id="3.30.390.30:FF:000001">
    <property type="entry name" value="Dihydrolipoyl dehydrogenase"/>
    <property type="match status" value="1"/>
</dbReference>
<dbReference type="InterPro" id="IPR050151">
    <property type="entry name" value="Class-I_Pyr_Nuc-Dis_Oxidored"/>
</dbReference>
<dbReference type="PANTHER" id="PTHR22912">
    <property type="entry name" value="DISULFIDE OXIDOREDUCTASE"/>
    <property type="match status" value="1"/>
</dbReference>
<accession>A0A833HNF2</accession>
<proteinExistence type="inferred from homology"/>
<dbReference type="OrthoDB" id="9807946at2"/>
<comment type="catalytic activity">
    <reaction evidence="12 16">
        <text>N(6)-[(R)-dihydrolipoyl]-L-lysyl-[protein] + NAD(+) = N(6)-[(R)-lipoyl]-L-lysyl-[protein] + NADH + H(+)</text>
        <dbReference type="Rhea" id="RHEA:15045"/>
        <dbReference type="Rhea" id="RHEA-COMP:10474"/>
        <dbReference type="Rhea" id="RHEA-COMP:10475"/>
        <dbReference type="ChEBI" id="CHEBI:15378"/>
        <dbReference type="ChEBI" id="CHEBI:57540"/>
        <dbReference type="ChEBI" id="CHEBI:57945"/>
        <dbReference type="ChEBI" id="CHEBI:83099"/>
        <dbReference type="ChEBI" id="CHEBI:83100"/>
        <dbReference type="EC" id="1.8.1.4"/>
    </reaction>
</comment>
<keyword evidence="9 14" id="KW-0520">NAD</keyword>
<dbReference type="InterPro" id="IPR023753">
    <property type="entry name" value="FAD/NAD-binding_dom"/>
</dbReference>